<name>A0ABU8PFG3_9HYPH</name>
<comment type="caution">
    <text evidence="3">The sequence shown here is derived from an EMBL/GenBank/DDBJ whole genome shotgun (WGS) entry which is preliminary data.</text>
</comment>
<reference evidence="3 4" key="1">
    <citation type="submission" date="2023-12" db="EMBL/GenBank/DDBJ databases">
        <title>Gut-associated functions are favored during microbiome assembly across C. elegans life.</title>
        <authorList>
            <person name="Zimmermann J."/>
        </authorList>
    </citation>
    <scope>NUCLEOTIDE SEQUENCE [LARGE SCALE GENOMIC DNA]</scope>
    <source>
        <strain evidence="3 4">MYb71</strain>
    </source>
</reference>
<feature type="region of interest" description="Disordered" evidence="2">
    <location>
        <begin position="39"/>
        <end position="80"/>
    </location>
</feature>
<feature type="coiled-coil region" evidence="1">
    <location>
        <begin position="85"/>
        <end position="112"/>
    </location>
</feature>
<organism evidence="3 4">
    <name type="scientific">Ochrobactrum vermis</name>
    <dbReference type="NCBI Taxonomy" id="1827297"/>
    <lineage>
        <taxon>Bacteria</taxon>
        <taxon>Pseudomonadati</taxon>
        <taxon>Pseudomonadota</taxon>
        <taxon>Alphaproteobacteria</taxon>
        <taxon>Hyphomicrobiales</taxon>
        <taxon>Brucellaceae</taxon>
        <taxon>Brucella/Ochrobactrum group</taxon>
        <taxon>Ochrobactrum</taxon>
    </lineage>
</organism>
<proteinExistence type="predicted"/>
<evidence type="ECO:0000256" key="2">
    <source>
        <dbReference type="SAM" id="MobiDB-lite"/>
    </source>
</evidence>
<protein>
    <recommendedName>
        <fullName evidence="5">Transcriptional regulator</fullName>
    </recommendedName>
</protein>
<keyword evidence="1" id="KW-0175">Coiled coil</keyword>
<evidence type="ECO:0000256" key="1">
    <source>
        <dbReference type="SAM" id="Coils"/>
    </source>
</evidence>
<feature type="compositionally biased region" description="Basic and acidic residues" evidence="2">
    <location>
        <begin position="1"/>
        <end position="11"/>
    </location>
</feature>
<evidence type="ECO:0008006" key="5">
    <source>
        <dbReference type="Google" id="ProtNLM"/>
    </source>
</evidence>
<sequence length="116" mass="12526">MSIKISAKDFDGTGAETIPKIEPVNPSVVALVNTGELQTRAASSSQAGPETEVEADGKVTIAAAPTSPQKRSRVRKPKITDGQVTDEELAELEAENARLKLLLRERMQVKRNNSEN</sequence>
<gene>
    <name evidence="3" type="ORF">WH297_13985</name>
</gene>
<dbReference type="RefSeq" id="WP_146114446.1">
    <property type="nucleotide sequence ID" value="NZ_JBBGZH010000002.1"/>
</dbReference>
<feature type="compositionally biased region" description="Polar residues" evidence="2">
    <location>
        <begin position="39"/>
        <end position="48"/>
    </location>
</feature>
<accession>A0ABU8PFG3</accession>
<dbReference type="EMBL" id="JBBGZH010000002">
    <property type="protein sequence ID" value="MEJ5020836.1"/>
    <property type="molecule type" value="Genomic_DNA"/>
</dbReference>
<feature type="region of interest" description="Disordered" evidence="2">
    <location>
        <begin position="1"/>
        <end position="21"/>
    </location>
</feature>
<evidence type="ECO:0000313" key="4">
    <source>
        <dbReference type="Proteomes" id="UP001375812"/>
    </source>
</evidence>
<evidence type="ECO:0000313" key="3">
    <source>
        <dbReference type="EMBL" id="MEJ5020836.1"/>
    </source>
</evidence>
<keyword evidence="4" id="KW-1185">Reference proteome</keyword>
<dbReference type="Proteomes" id="UP001375812">
    <property type="component" value="Unassembled WGS sequence"/>
</dbReference>